<protein>
    <recommendedName>
        <fullName evidence="4">Spore coat protein U domain-containing protein</fullName>
    </recommendedName>
</protein>
<comment type="caution">
    <text evidence="2">The sequence shown here is derived from an EMBL/GenBank/DDBJ whole genome shotgun (WGS) entry which is preliminary data.</text>
</comment>
<reference evidence="3" key="1">
    <citation type="journal article" date="2019" name="Int. J. Syst. Evol. Microbiol.">
        <title>The Global Catalogue of Microorganisms (GCM) 10K type strain sequencing project: providing services to taxonomists for standard genome sequencing and annotation.</title>
        <authorList>
            <consortium name="The Broad Institute Genomics Platform"/>
            <consortium name="The Broad Institute Genome Sequencing Center for Infectious Disease"/>
            <person name="Wu L."/>
            <person name="Ma J."/>
        </authorList>
    </citation>
    <scope>NUCLEOTIDE SEQUENCE [LARGE SCALE GENOMIC DNA]</scope>
    <source>
        <strain evidence="3">CGMCC 1.8957</strain>
    </source>
</reference>
<evidence type="ECO:0000256" key="1">
    <source>
        <dbReference type="SAM" id="SignalP"/>
    </source>
</evidence>
<name>A0ABQ3LJU3_9SPHN</name>
<feature type="signal peptide" evidence="1">
    <location>
        <begin position="1"/>
        <end position="20"/>
    </location>
</feature>
<evidence type="ECO:0000313" key="3">
    <source>
        <dbReference type="Proteomes" id="UP000652430"/>
    </source>
</evidence>
<sequence length="211" mass="21317">MKTLYILAAATAVIATPAFAEESSNNHDVAVTVQANTPAKCNIAADDQTVTLANYDLTNSNGQARDNVGTTIGSALTGLNMKAWCNGGGNGVVLTRTSLQKDGSSGGLTDSGFAQNIVYDLALKIEGLTRSDRSDDLIEATEDGTGGPTVGRFGPTGTGAALTFVNFGAASSATSLAGAGTLPRASYDTSTARLVAGNYTSTVTLTLTPGL</sequence>
<accession>A0ABQ3LJU3</accession>
<dbReference type="EMBL" id="BNAQ01000002">
    <property type="protein sequence ID" value="GHH15284.1"/>
    <property type="molecule type" value="Genomic_DNA"/>
</dbReference>
<dbReference type="RefSeq" id="WP_189675951.1">
    <property type="nucleotide sequence ID" value="NZ_BNAQ01000002.1"/>
</dbReference>
<feature type="chain" id="PRO_5045357152" description="Spore coat protein U domain-containing protein" evidence="1">
    <location>
        <begin position="21"/>
        <end position="211"/>
    </location>
</feature>
<evidence type="ECO:0000313" key="2">
    <source>
        <dbReference type="EMBL" id="GHH15284.1"/>
    </source>
</evidence>
<keyword evidence="1" id="KW-0732">Signal</keyword>
<dbReference type="Proteomes" id="UP000652430">
    <property type="component" value="Unassembled WGS sequence"/>
</dbReference>
<gene>
    <name evidence="2" type="ORF">GCM10008023_17900</name>
</gene>
<evidence type="ECO:0008006" key="4">
    <source>
        <dbReference type="Google" id="ProtNLM"/>
    </source>
</evidence>
<organism evidence="2 3">
    <name type="scientific">Sphingomonas glacialis</name>
    <dbReference type="NCBI Taxonomy" id="658225"/>
    <lineage>
        <taxon>Bacteria</taxon>
        <taxon>Pseudomonadati</taxon>
        <taxon>Pseudomonadota</taxon>
        <taxon>Alphaproteobacteria</taxon>
        <taxon>Sphingomonadales</taxon>
        <taxon>Sphingomonadaceae</taxon>
        <taxon>Sphingomonas</taxon>
    </lineage>
</organism>
<proteinExistence type="predicted"/>
<keyword evidence="3" id="KW-1185">Reference proteome</keyword>